<evidence type="ECO:0000313" key="2">
    <source>
        <dbReference type="EMBL" id="GAA2330597.1"/>
    </source>
</evidence>
<keyword evidence="1" id="KW-0472">Membrane</keyword>
<accession>A0ABP5SJY9</accession>
<reference evidence="3" key="1">
    <citation type="journal article" date="2019" name="Int. J. Syst. Evol. Microbiol.">
        <title>The Global Catalogue of Microorganisms (GCM) 10K type strain sequencing project: providing services to taxonomists for standard genome sequencing and annotation.</title>
        <authorList>
            <consortium name="The Broad Institute Genomics Platform"/>
            <consortium name="The Broad Institute Genome Sequencing Center for Infectious Disease"/>
            <person name="Wu L."/>
            <person name="Ma J."/>
        </authorList>
    </citation>
    <scope>NUCLEOTIDE SEQUENCE [LARGE SCALE GENOMIC DNA]</scope>
    <source>
        <strain evidence="3">JCM 3272</strain>
    </source>
</reference>
<keyword evidence="1" id="KW-1133">Transmembrane helix</keyword>
<keyword evidence="1" id="KW-0812">Transmembrane</keyword>
<keyword evidence="3" id="KW-1185">Reference proteome</keyword>
<evidence type="ECO:0000256" key="1">
    <source>
        <dbReference type="SAM" id="Phobius"/>
    </source>
</evidence>
<protein>
    <recommendedName>
        <fullName evidence="4">Flp pilus-assembly TadG-like N-terminal domain-containing protein</fullName>
    </recommendedName>
</protein>
<dbReference type="EMBL" id="BAAARV010000005">
    <property type="protein sequence ID" value="GAA2330597.1"/>
    <property type="molecule type" value="Genomic_DNA"/>
</dbReference>
<sequence>MTSRIKHTDDSGAALVLALVFVTVVAVVIATVLSFAATSIRATLNLRDQAAEAATADGAAQIAINTLRQGTFDGTAGKCFGATQPSLTLKGFYQASSGSTYSAYVTCNLDSAKSAASPVAISAANKPGSAVLTLGTAAAEDGINLKVSGGGTLKVHGSIVSNSNINVSQGTLATNASVTARTGCTGSITSVPAKVCNTATTTADPDYPAPTTTPTLQPVPKCSGKGKVVEFSAGRYTDLASLNGLTDNSGCKGSIFWFHPGTYYFDFGGEWLIDTGYLIGGTPTTQPVDGATPTIPGSCLTPIPPDPLPAGGWTQPGPNAGVQFVFGGASRIRVKAAQVEICGTYSKTSPPIAVYGLKAAVGSVPAQSGCVTTVPYSSGCAVIKTENSPNSRLYIQGTTYVPKAALDVQLNNLTGQVFRYGVISRSLFMTPTGSADLTGPVIEVPDDSPGYGLRTVVNLTVYICAGTAVCAADKVKLQATVGLVDRSGAPSPGKREVTIYNWSSQR</sequence>
<comment type="caution">
    <text evidence="2">The sequence shown here is derived from an EMBL/GenBank/DDBJ whole genome shotgun (WGS) entry which is preliminary data.</text>
</comment>
<evidence type="ECO:0008006" key="4">
    <source>
        <dbReference type="Google" id="ProtNLM"/>
    </source>
</evidence>
<evidence type="ECO:0000313" key="3">
    <source>
        <dbReference type="Proteomes" id="UP001501444"/>
    </source>
</evidence>
<name>A0ABP5SJY9_9ACTN</name>
<dbReference type="Proteomes" id="UP001501444">
    <property type="component" value="Unassembled WGS sequence"/>
</dbReference>
<feature type="transmembrane region" description="Helical" evidence="1">
    <location>
        <begin position="12"/>
        <end position="37"/>
    </location>
</feature>
<organism evidence="2 3">
    <name type="scientific">Dactylosporangium salmoneum</name>
    <dbReference type="NCBI Taxonomy" id="53361"/>
    <lineage>
        <taxon>Bacteria</taxon>
        <taxon>Bacillati</taxon>
        <taxon>Actinomycetota</taxon>
        <taxon>Actinomycetes</taxon>
        <taxon>Micromonosporales</taxon>
        <taxon>Micromonosporaceae</taxon>
        <taxon>Dactylosporangium</taxon>
    </lineage>
</organism>
<proteinExistence type="predicted"/>
<gene>
    <name evidence="2" type="ORF">GCM10010170_008650</name>
</gene>